<dbReference type="SUPFAM" id="SSF53244">
    <property type="entry name" value="MurD-like peptide ligases, peptide-binding domain"/>
    <property type="match status" value="1"/>
</dbReference>
<dbReference type="PANTHER" id="PTHR11136:SF0">
    <property type="entry name" value="DIHYDROFOLATE SYNTHETASE-RELATED"/>
    <property type="match status" value="1"/>
</dbReference>
<dbReference type="GO" id="GO:0005524">
    <property type="term" value="F:ATP binding"/>
    <property type="evidence" value="ECO:0007669"/>
    <property type="project" value="UniProtKB-KW"/>
</dbReference>
<keyword evidence="5" id="KW-0479">Metal-binding</keyword>
<evidence type="ECO:0000256" key="8">
    <source>
        <dbReference type="ARBA" id="ARBA00022842"/>
    </source>
</evidence>
<name>A0A1V4QF55_UNCW3</name>
<dbReference type="GO" id="GO:0008841">
    <property type="term" value="F:dihydrofolate synthase activity"/>
    <property type="evidence" value="ECO:0007669"/>
    <property type="project" value="TreeGrafter"/>
</dbReference>
<dbReference type="InterPro" id="IPR001645">
    <property type="entry name" value="Folylpolyglutamate_synth"/>
</dbReference>
<dbReference type="PANTHER" id="PTHR11136">
    <property type="entry name" value="FOLYLPOLYGLUTAMATE SYNTHASE-RELATED"/>
    <property type="match status" value="1"/>
</dbReference>
<dbReference type="GO" id="GO:0004326">
    <property type="term" value="F:tetrahydrofolylpolyglutamate synthase activity"/>
    <property type="evidence" value="ECO:0007669"/>
    <property type="project" value="UniProtKB-EC"/>
</dbReference>
<proteinExistence type="inferred from homology"/>
<evidence type="ECO:0000256" key="1">
    <source>
        <dbReference type="ARBA" id="ARBA00001946"/>
    </source>
</evidence>
<dbReference type="GO" id="GO:0005737">
    <property type="term" value="C:cytoplasm"/>
    <property type="evidence" value="ECO:0007669"/>
    <property type="project" value="TreeGrafter"/>
</dbReference>
<comment type="cofactor">
    <cofactor evidence="1">
        <name>Mg(2+)</name>
        <dbReference type="ChEBI" id="CHEBI:18420"/>
    </cofactor>
</comment>
<evidence type="ECO:0000256" key="4">
    <source>
        <dbReference type="ARBA" id="ARBA00022598"/>
    </source>
</evidence>
<dbReference type="AlphaFoldDB" id="A0A1V4QF55"/>
<dbReference type="EMBL" id="MUKB01000053">
    <property type="protein sequence ID" value="OPX17989.1"/>
    <property type="molecule type" value="Genomic_DNA"/>
</dbReference>
<evidence type="ECO:0000256" key="6">
    <source>
        <dbReference type="ARBA" id="ARBA00022741"/>
    </source>
</evidence>
<evidence type="ECO:0000259" key="13">
    <source>
        <dbReference type="Pfam" id="PF08245"/>
    </source>
</evidence>
<feature type="domain" description="Mur ligase C-terminal" evidence="12">
    <location>
        <begin position="296"/>
        <end position="414"/>
    </location>
</feature>
<comment type="catalytic activity">
    <reaction evidence="10">
        <text>(6S)-5,6,7,8-tetrahydrofolyl-(gamma-L-Glu)(n) + L-glutamate + ATP = (6S)-5,6,7,8-tetrahydrofolyl-(gamma-L-Glu)(n+1) + ADP + phosphate + H(+)</text>
        <dbReference type="Rhea" id="RHEA:10580"/>
        <dbReference type="Rhea" id="RHEA-COMP:14738"/>
        <dbReference type="Rhea" id="RHEA-COMP:14740"/>
        <dbReference type="ChEBI" id="CHEBI:15378"/>
        <dbReference type="ChEBI" id="CHEBI:29985"/>
        <dbReference type="ChEBI" id="CHEBI:30616"/>
        <dbReference type="ChEBI" id="CHEBI:43474"/>
        <dbReference type="ChEBI" id="CHEBI:141005"/>
        <dbReference type="ChEBI" id="CHEBI:456216"/>
        <dbReference type="EC" id="6.3.2.17"/>
    </reaction>
</comment>
<keyword evidence="6 11" id="KW-0547">Nucleotide-binding</keyword>
<evidence type="ECO:0000256" key="5">
    <source>
        <dbReference type="ARBA" id="ARBA00022723"/>
    </source>
</evidence>
<sequence length="425" mass="49012">MAQTEAERYLNSLINYEKIPGYDYNLQDFEKFLNNFRSPHKRLKNIIHIAGTKGKGSTAAILNSCLLENGYRVGLYTSPHLRKINERIKLNNQNITTRALNDYIRRIKPFVQSYDSTRTFFEVLTAIAFLYFLENNADFSILEVGLGGRLDATNVVQPTVSVITKIGYDHTDLLGRRLDQIAREKAGILKGGRLVTIHQRPVVEKVILNIARQKKTRIIYAEDLHRIKVKKASITGTEFEIIGVLGQFDTYLPLAGTHQMSNLLIALAVLAELKNLGFHIRKEKIIRGIKKTTLPGRFQVISKRPRIIFDVAHNPDSFEALYHNLVQFRIDNFYLIFGCNQDKKIDFCLRNIFPRAREVYLVKTPSPRTMHPQKLYLRARRYQKNIFVGNSVNSVLKHLVTKVHDKTILITGSFYLWPSDLKDRR</sequence>
<evidence type="ECO:0000256" key="2">
    <source>
        <dbReference type="ARBA" id="ARBA00008276"/>
    </source>
</evidence>
<dbReference type="EC" id="6.3.2.17" evidence="3"/>
<dbReference type="Gene3D" id="3.90.190.20">
    <property type="entry name" value="Mur ligase, C-terminal domain"/>
    <property type="match status" value="1"/>
</dbReference>
<dbReference type="SUPFAM" id="SSF53623">
    <property type="entry name" value="MurD-like peptide ligases, catalytic domain"/>
    <property type="match status" value="1"/>
</dbReference>
<dbReference type="FunFam" id="3.40.1190.10:FF:000011">
    <property type="entry name" value="Folylpolyglutamate synthase/dihydrofolate synthase"/>
    <property type="match status" value="1"/>
</dbReference>
<comment type="similarity">
    <text evidence="2 11">Belongs to the folylpolyglutamate synthase family.</text>
</comment>
<dbReference type="PROSITE" id="PS01012">
    <property type="entry name" value="FOLYLPOLYGLU_SYNT_2"/>
    <property type="match status" value="1"/>
</dbReference>
<dbReference type="InterPro" id="IPR004101">
    <property type="entry name" value="Mur_ligase_C"/>
</dbReference>
<evidence type="ECO:0000256" key="10">
    <source>
        <dbReference type="ARBA" id="ARBA00047493"/>
    </source>
</evidence>
<evidence type="ECO:0000259" key="12">
    <source>
        <dbReference type="Pfam" id="PF02875"/>
    </source>
</evidence>
<dbReference type="Gene3D" id="3.40.1190.10">
    <property type="entry name" value="Mur-like, catalytic domain"/>
    <property type="match status" value="1"/>
</dbReference>
<dbReference type="InterPro" id="IPR036565">
    <property type="entry name" value="Mur-like_cat_sf"/>
</dbReference>
<evidence type="ECO:0000256" key="3">
    <source>
        <dbReference type="ARBA" id="ARBA00013025"/>
    </source>
</evidence>
<organism evidence="14 15">
    <name type="scientific">candidate division WOR-3 bacterium 4484_100</name>
    <dbReference type="NCBI Taxonomy" id="1936077"/>
    <lineage>
        <taxon>Bacteria</taxon>
        <taxon>Bacteria division WOR-3</taxon>
    </lineage>
</organism>
<dbReference type="Pfam" id="PF08245">
    <property type="entry name" value="Mur_ligase_M"/>
    <property type="match status" value="1"/>
</dbReference>
<reference evidence="15" key="1">
    <citation type="submission" date="2017-01" db="EMBL/GenBank/DDBJ databases">
        <title>Novel pathways for hydrocarbon cycling and metabolic interdependencies in hydrothermal sediment communities.</title>
        <authorList>
            <person name="Dombrowski N."/>
            <person name="Seitz K."/>
            <person name="Teske A."/>
            <person name="Baker B."/>
        </authorList>
    </citation>
    <scope>NUCLEOTIDE SEQUENCE [LARGE SCALE GENOMIC DNA]</scope>
</reference>
<gene>
    <name evidence="14" type="ORF">BXT86_03540</name>
</gene>
<dbReference type="Pfam" id="PF02875">
    <property type="entry name" value="Mur_ligase_C"/>
    <property type="match status" value="1"/>
</dbReference>
<dbReference type="InterPro" id="IPR018109">
    <property type="entry name" value="Folylpolyglutamate_synth_CS"/>
</dbReference>
<evidence type="ECO:0000256" key="11">
    <source>
        <dbReference type="PIRNR" id="PIRNR001563"/>
    </source>
</evidence>
<dbReference type="NCBIfam" id="TIGR01499">
    <property type="entry name" value="folC"/>
    <property type="match status" value="1"/>
</dbReference>
<dbReference type="InterPro" id="IPR013221">
    <property type="entry name" value="Mur_ligase_cen"/>
</dbReference>
<dbReference type="GO" id="GO:0046872">
    <property type="term" value="F:metal ion binding"/>
    <property type="evidence" value="ECO:0007669"/>
    <property type="project" value="UniProtKB-KW"/>
</dbReference>
<dbReference type="Proteomes" id="UP000191663">
    <property type="component" value="Unassembled WGS sequence"/>
</dbReference>
<evidence type="ECO:0000313" key="14">
    <source>
        <dbReference type="EMBL" id="OPX17989.1"/>
    </source>
</evidence>
<dbReference type="InterPro" id="IPR036615">
    <property type="entry name" value="Mur_ligase_C_dom_sf"/>
</dbReference>
<evidence type="ECO:0000256" key="9">
    <source>
        <dbReference type="ARBA" id="ARBA00030592"/>
    </source>
</evidence>
<feature type="domain" description="Mur ligase central" evidence="13">
    <location>
        <begin position="49"/>
        <end position="269"/>
    </location>
</feature>
<keyword evidence="8" id="KW-0460">Magnesium</keyword>
<keyword evidence="7 11" id="KW-0067">ATP-binding</keyword>
<keyword evidence="4 11" id="KW-0436">Ligase</keyword>
<evidence type="ECO:0000256" key="7">
    <source>
        <dbReference type="ARBA" id="ARBA00022840"/>
    </source>
</evidence>
<dbReference type="PIRSF" id="PIRSF001563">
    <property type="entry name" value="Folylpolyglu_synth"/>
    <property type="match status" value="1"/>
</dbReference>
<protein>
    <recommendedName>
        <fullName evidence="3">tetrahydrofolate synthase</fullName>
        <ecNumber evidence="3">6.3.2.17</ecNumber>
    </recommendedName>
    <alternativeName>
        <fullName evidence="9">Tetrahydrofolylpolyglutamate synthase</fullName>
    </alternativeName>
</protein>
<evidence type="ECO:0000313" key="15">
    <source>
        <dbReference type="Proteomes" id="UP000191663"/>
    </source>
</evidence>
<accession>A0A1V4QF55</accession>
<comment type="caution">
    <text evidence="14">The sequence shown here is derived from an EMBL/GenBank/DDBJ whole genome shotgun (WGS) entry which is preliminary data.</text>
</comment>